<protein>
    <recommendedName>
        <fullName evidence="4">DUF3575 domain-containing protein</fullName>
    </recommendedName>
</protein>
<evidence type="ECO:0008006" key="4">
    <source>
        <dbReference type="Google" id="ProtNLM"/>
    </source>
</evidence>
<keyword evidence="1" id="KW-0732">Signal</keyword>
<dbReference type="EMBL" id="BAABDJ010000001">
    <property type="protein sequence ID" value="GAA3994171.1"/>
    <property type="molecule type" value="Genomic_DNA"/>
</dbReference>
<gene>
    <name evidence="2" type="ORF">GCM10022408_00500</name>
</gene>
<reference evidence="3" key="1">
    <citation type="journal article" date="2019" name="Int. J. Syst. Evol. Microbiol.">
        <title>The Global Catalogue of Microorganisms (GCM) 10K type strain sequencing project: providing services to taxonomists for standard genome sequencing and annotation.</title>
        <authorList>
            <consortium name="The Broad Institute Genomics Platform"/>
            <consortium name="The Broad Institute Genome Sequencing Center for Infectious Disease"/>
            <person name="Wu L."/>
            <person name="Ma J."/>
        </authorList>
    </citation>
    <scope>NUCLEOTIDE SEQUENCE [LARGE SCALE GENOMIC DNA]</scope>
    <source>
        <strain evidence="3">JCM 17224</strain>
    </source>
</reference>
<comment type="caution">
    <text evidence="2">The sequence shown here is derived from an EMBL/GenBank/DDBJ whole genome shotgun (WGS) entry which is preliminary data.</text>
</comment>
<feature type="signal peptide" evidence="1">
    <location>
        <begin position="1"/>
        <end position="25"/>
    </location>
</feature>
<proteinExistence type="predicted"/>
<evidence type="ECO:0000313" key="2">
    <source>
        <dbReference type="EMBL" id="GAA3994171.1"/>
    </source>
</evidence>
<feature type="chain" id="PRO_5045352712" description="DUF3575 domain-containing protein" evidence="1">
    <location>
        <begin position="26"/>
        <end position="208"/>
    </location>
</feature>
<sequence length="208" mass="22733">MLLPGIHLSAAALLIALVRPFSVQAQSAIAPEPPVAQVEKVITAAGINYLGLAVSQERGLTDRITVLYGLGVHYSFYDTDAPPPVGARFIEVLDKSFGRSYQTNGITPYALAEARLYTTLEKRKLHGRDVRANCARYFALLAEIPFATGNLVEVPELRVAYPVGLKYGMRLPLGSRLYVEGSIGAVAKITRVQQSLQPRLDFALAWHK</sequence>
<organism evidence="2 3">
    <name type="scientific">Hymenobacter fastidiosus</name>
    <dbReference type="NCBI Taxonomy" id="486264"/>
    <lineage>
        <taxon>Bacteria</taxon>
        <taxon>Pseudomonadati</taxon>
        <taxon>Bacteroidota</taxon>
        <taxon>Cytophagia</taxon>
        <taxon>Cytophagales</taxon>
        <taxon>Hymenobacteraceae</taxon>
        <taxon>Hymenobacter</taxon>
    </lineage>
</organism>
<accession>A0ABP7RAW0</accession>
<evidence type="ECO:0000256" key="1">
    <source>
        <dbReference type="SAM" id="SignalP"/>
    </source>
</evidence>
<dbReference type="RefSeq" id="WP_345070176.1">
    <property type="nucleotide sequence ID" value="NZ_BAABDJ010000001.1"/>
</dbReference>
<keyword evidence="3" id="KW-1185">Reference proteome</keyword>
<name>A0ABP7RAW0_9BACT</name>
<dbReference type="Proteomes" id="UP001500567">
    <property type="component" value="Unassembled WGS sequence"/>
</dbReference>
<evidence type="ECO:0000313" key="3">
    <source>
        <dbReference type="Proteomes" id="UP001500567"/>
    </source>
</evidence>